<feature type="compositionally biased region" description="Low complexity" evidence="1">
    <location>
        <begin position="215"/>
        <end position="227"/>
    </location>
</feature>
<gene>
    <name evidence="2" type="ORF">BJX63DRAFT_429050</name>
</gene>
<protein>
    <submittedName>
        <fullName evidence="2">Uncharacterized protein</fullName>
    </submittedName>
</protein>
<accession>A0ABR4HTU6</accession>
<keyword evidence="3" id="KW-1185">Reference proteome</keyword>
<proteinExistence type="predicted"/>
<sequence>MDFSRLGEEDVLQNHSSVTLFTRLNSLYYQTARIALCNHACQHAARFDWSNTSLSLSYYKNELQEAFSAMTELVRDLVAANMAKYLPVSAMAYTVLPLILWGINVTLSSTPTARHRNSQGLALFTAVNRSYSLRYDVKRLAMLVDRALHFAKMELVKLRPFAGKISREISFLDMFEQEPASYVALYLLLDTLLSADFSHTETRPPRGDAPNKLAGQSGEVSSSSPGSIAAKKHGAGALDVVVPSTEGRGELAPLAQPDPALEALSMPDPSTLNAIESIDSAVQIPIVSNALVSQQITPEPVQPGQFMDFWGVFGE</sequence>
<dbReference type="PANTHER" id="PTHR47425:SF2">
    <property type="entry name" value="FARB-RELATED"/>
    <property type="match status" value="1"/>
</dbReference>
<dbReference type="Proteomes" id="UP001610334">
    <property type="component" value="Unassembled WGS sequence"/>
</dbReference>
<reference evidence="2 3" key="1">
    <citation type="submission" date="2024-07" db="EMBL/GenBank/DDBJ databases">
        <title>Section-level genome sequencing and comparative genomics of Aspergillus sections Usti and Cavernicolus.</title>
        <authorList>
            <consortium name="Lawrence Berkeley National Laboratory"/>
            <person name="Nybo J.L."/>
            <person name="Vesth T.C."/>
            <person name="Theobald S."/>
            <person name="Frisvad J.C."/>
            <person name="Larsen T.O."/>
            <person name="Kjaerboelling I."/>
            <person name="Rothschild-Mancinelli K."/>
            <person name="Lyhne E.K."/>
            <person name="Kogle M.E."/>
            <person name="Barry K."/>
            <person name="Clum A."/>
            <person name="Na H."/>
            <person name="Ledsgaard L."/>
            <person name="Lin J."/>
            <person name="Lipzen A."/>
            <person name="Kuo A."/>
            <person name="Riley R."/>
            <person name="Mondo S."/>
            <person name="Labutti K."/>
            <person name="Haridas S."/>
            <person name="Pangalinan J."/>
            <person name="Salamov A.A."/>
            <person name="Simmons B.A."/>
            <person name="Magnuson J.K."/>
            <person name="Chen J."/>
            <person name="Drula E."/>
            <person name="Henrissat B."/>
            <person name="Wiebenga A."/>
            <person name="Lubbers R.J."/>
            <person name="Gomes A.C."/>
            <person name="Makela M.R."/>
            <person name="Stajich J."/>
            <person name="Grigoriev I.V."/>
            <person name="Mortensen U.H."/>
            <person name="De Vries R.P."/>
            <person name="Baker S.E."/>
            <person name="Andersen M.R."/>
        </authorList>
    </citation>
    <scope>NUCLEOTIDE SEQUENCE [LARGE SCALE GENOMIC DNA]</scope>
    <source>
        <strain evidence="2 3">CBS 588.65</strain>
    </source>
</reference>
<evidence type="ECO:0000256" key="1">
    <source>
        <dbReference type="SAM" id="MobiDB-lite"/>
    </source>
</evidence>
<dbReference type="EMBL" id="JBFXLT010000013">
    <property type="protein sequence ID" value="KAL2818549.1"/>
    <property type="molecule type" value="Genomic_DNA"/>
</dbReference>
<organism evidence="2 3">
    <name type="scientific">Aspergillus granulosus</name>
    <dbReference type="NCBI Taxonomy" id="176169"/>
    <lineage>
        <taxon>Eukaryota</taxon>
        <taxon>Fungi</taxon>
        <taxon>Dikarya</taxon>
        <taxon>Ascomycota</taxon>
        <taxon>Pezizomycotina</taxon>
        <taxon>Eurotiomycetes</taxon>
        <taxon>Eurotiomycetidae</taxon>
        <taxon>Eurotiales</taxon>
        <taxon>Aspergillaceae</taxon>
        <taxon>Aspergillus</taxon>
        <taxon>Aspergillus subgen. Nidulantes</taxon>
    </lineage>
</organism>
<evidence type="ECO:0000313" key="3">
    <source>
        <dbReference type="Proteomes" id="UP001610334"/>
    </source>
</evidence>
<dbReference type="InterPro" id="IPR052761">
    <property type="entry name" value="Fungal_Detox/Toxin_TFs"/>
</dbReference>
<comment type="caution">
    <text evidence="2">The sequence shown here is derived from an EMBL/GenBank/DDBJ whole genome shotgun (WGS) entry which is preliminary data.</text>
</comment>
<feature type="region of interest" description="Disordered" evidence="1">
    <location>
        <begin position="200"/>
        <end position="230"/>
    </location>
</feature>
<evidence type="ECO:0000313" key="2">
    <source>
        <dbReference type="EMBL" id="KAL2818549.1"/>
    </source>
</evidence>
<dbReference type="PANTHER" id="PTHR47425">
    <property type="entry name" value="FARB-RELATED"/>
    <property type="match status" value="1"/>
</dbReference>
<name>A0ABR4HTU6_9EURO</name>